<name>A0ABT0NCG5_9GAMM</name>
<evidence type="ECO:0000313" key="3">
    <source>
        <dbReference type="Proteomes" id="UP001202831"/>
    </source>
</evidence>
<reference evidence="2 3" key="1">
    <citation type="submission" date="2022-01" db="EMBL/GenBank/DDBJ databases">
        <title>Whole genome-based taxonomy of the Shewanellaceae.</title>
        <authorList>
            <person name="Martin-Rodriguez A.J."/>
        </authorList>
    </citation>
    <scope>NUCLEOTIDE SEQUENCE [LARGE SCALE GENOMIC DNA]</scope>
    <source>
        <strain evidence="2 3">DSM 21332</strain>
    </source>
</reference>
<evidence type="ECO:0000313" key="2">
    <source>
        <dbReference type="EMBL" id="MCL2916052.1"/>
    </source>
</evidence>
<dbReference type="Proteomes" id="UP001202831">
    <property type="component" value="Unassembled WGS sequence"/>
</dbReference>
<feature type="transmembrane region" description="Helical" evidence="1">
    <location>
        <begin position="70"/>
        <end position="89"/>
    </location>
</feature>
<gene>
    <name evidence="2" type="ORF">L2725_20125</name>
</gene>
<proteinExistence type="predicted"/>
<keyword evidence="1" id="KW-1133">Transmembrane helix</keyword>
<accession>A0ABT0NCG5</accession>
<sequence length="134" mass="14894">MTDTNTGDNNAQDQDNQSASVFPVKIETTDAARDPLRIMIEIVKDPDISPADKTALIQYSQERFKNRRKMAYMSLYTIIGSLIFMLIAAVVDDFANTSILTEIHENATIIGWIEGFLTAIVAAYYGVSAWRPAS</sequence>
<dbReference type="RefSeq" id="WP_249250614.1">
    <property type="nucleotide sequence ID" value="NZ_JAKIKT010000010.1"/>
</dbReference>
<evidence type="ECO:0008006" key="4">
    <source>
        <dbReference type="Google" id="ProtNLM"/>
    </source>
</evidence>
<evidence type="ECO:0000256" key="1">
    <source>
        <dbReference type="SAM" id="Phobius"/>
    </source>
</evidence>
<organism evidence="2 3">
    <name type="scientific">Shewanella corallii</name>
    <dbReference type="NCBI Taxonomy" id="560080"/>
    <lineage>
        <taxon>Bacteria</taxon>
        <taxon>Pseudomonadati</taxon>
        <taxon>Pseudomonadota</taxon>
        <taxon>Gammaproteobacteria</taxon>
        <taxon>Alteromonadales</taxon>
        <taxon>Shewanellaceae</taxon>
        <taxon>Shewanella</taxon>
    </lineage>
</organism>
<protein>
    <recommendedName>
        <fullName evidence="4">TMhelix containing protein</fullName>
    </recommendedName>
</protein>
<feature type="transmembrane region" description="Helical" evidence="1">
    <location>
        <begin position="109"/>
        <end position="127"/>
    </location>
</feature>
<dbReference type="EMBL" id="JAKIKT010000010">
    <property type="protein sequence ID" value="MCL2916052.1"/>
    <property type="molecule type" value="Genomic_DNA"/>
</dbReference>
<keyword evidence="3" id="KW-1185">Reference proteome</keyword>
<keyword evidence="1" id="KW-0812">Transmembrane</keyword>
<comment type="caution">
    <text evidence="2">The sequence shown here is derived from an EMBL/GenBank/DDBJ whole genome shotgun (WGS) entry which is preliminary data.</text>
</comment>
<keyword evidence="1" id="KW-0472">Membrane</keyword>